<evidence type="ECO:0000313" key="1">
    <source>
        <dbReference type="EMBL" id="CAE7206860.1"/>
    </source>
</evidence>
<dbReference type="EMBL" id="CAJNIZ010002147">
    <property type="protein sequence ID" value="CAE7206860.1"/>
    <property type="molecule type" value="Genomic_DNA"/>
</dbReference>
<reference evidence="1" key="1">
    <citation type="submission" date="2021-02" db="EMBL/GenBank/DDBJ databases">
        <authorList>
            <person name="Dougan E. K."/>
            <person name="Rhodes N."/>
            <person name="Thang M."/>
            <person name="Chan C."/>
        </authorList>
    </citation>
    <scope>NUCLEOTIDE SEQUENCE</scope>
</reference>
<dbReference type="OrthoDB" id="428139at2759"/>
<accession>A0A812JE00</accession>
<comment type="caution">
    <text evidence="1">The sequence shown here is derived from an EMBL/GenBank/DDBJ whole genome shotgun (WGS) entry which is preliminary data.</text>
</comment>
<keyword evidence="2" id="KW-1185">Reference proteome</keyword>
<proteinExistence type="predicted"/>
<dbReference type="AlphaFoldDB" id="A0A812JE00"/>
<feature type="non-terminal residue" evidence="1">
    <location>
        <position position="69"/>
    </location>
</feature>
<evidence type="ECO:0000313" key="2">
    <source>
        <dbReference type="Proteomes" id="UP000649617"/>
    </source>
</evidence>
<gene>
    <name evidence="1" type="ORF">SPIL2461_LOCUS2029</name>
</gene>
<dbReference type="Proteomes" id="UP000649617">
    <property type="component" value="Unassembled WGS sequence"/>
</dbReference>
<protein>
    <submittedName>
        <fullName evidence="1">Uncharacterized protein</fullName>
    </submittedName>
</protein>
<sequence>APARTVEGPQQQLRVMETAALSTGIAMTNALPAMATWSEGSEPGLTFAVFLVGLVISQARKLVENRWLN</sequence>
<name>A0A812JE00_SYMPI</name>
<organism evidence="1 2">
    <name type="scientific">Symbiodinium pilosum</name>
    <name type="common">Dinoflagellate</name>
    <dbReference type="NCBI Taxonomy" id="2952"/>
    <lineage>
        <taxon>Eukaryota</taxon>
        <taxon>Sar</taxon>
        <taxon>Alveolata</taxon>
        <taxon>Dinophyceae</taxon>
        <taxon>Suessiales</taxon>
        <taxon>Symbiodiniaceae</taxon>
        <taxon>Symbiodinium</taxon>
    </lineage>
</organism>